<organism evidence="1 2">
    <name type="scientific">Pseudanabaena frigida</name>
    <dbReference type="NCBI Taxonomy" id="945775"/>
    <lineage>
        <taxon>Bacteria</taxon>
        <taxon>Bacillati</taxon>
        <taxon>Cyanobacteriota</taxon>
        <taxon>Cyanophyceae</taxon>
        <taxon>Pseudanabaenales</taxon>
        <taxon>Pseudanabaenaceae</taxon>
        <taxon>Pseudanabaena</taxon>
    </lineage>
</organism>
<dbReference type="AlphaFoldDB" id="A0A2W4VYD4"/>
<gene>
    <name evidence="1" type="ORF">DCF19_18785</name>
</gene>
<evidence type="ECO:0000313" key="1">
    <source>
        <dbReference type="EMBL" id="PZO37382.1"/>
    </source>
</evidence>
<comment type="caution">
    <text evidence="1">The sequence shown here is derived from an EMBL/GenBank/DDBJ whole genome shotgun (WGS) entry which is preliminary data.</text>
</comment>
<accession>A0A2W4VYD4</accession>
<proteinExistence type="predicted"/>
<reference evidence="1 2" key="2">
    <citation type="submission" date="2018-06" db="EMBL/GenBank/DDBJ databases">
        <title>Metagenomic assembly of (sub)arctic Cyanobacteria and their associated microbiome from non-axenic cultures.</title>
        <authorList>
            <person name="Baurain D."/>
        </authorList>
    </citation>
    <scope>NUCLEOTIDE SEQUENCE [LARGE SCALE GENOMIC DNA]</scope>
    <source>
        <strain evidence="1">ULC066bin1</strain>
    </source>
</reference>
<sequence>MCKVERSQKRDRRFVAYELLRNQLGGSLILVDGLFSPIADVVSDREATLGEWWIRASQVKIGQAVQEKLARDNTRFAPKVIEIGANIDSNTHVNLFASHNKKIKKLPVRRAFLFVSEELNHRQD</sequence>
<protein>
    <submittedName>
        <fullName evidence="1">Uncharacterized protein</fullName>
    </submittedName>
</protein>
<reference evidence="1 2" key="1">
    <citation type="submission" date="2018-04" db="EMBL/GenBank/DDBJ databases">
        <authorList>
            <person name="Go L.Y."/>
            <person name="Mitchell J.A."/>
        </authorList>
    </citation>
    <scope>NUCLEOTIDE SEQUENCE [LARGE SCALE GENOMIC DNA]</scope>
    <source>
        <strain evidence="1">ULC066bin1</strain>
    </source>
</reference>
<evidence type="ECO:0000313" key="2">
    <source>
        <dbReference type="Proteomes" id="UP000249467"/>
    </source>
</evidence>
<dbReference type="EMBL" id="QBML01000031">
    <property type="protein sequence ID" value="PZO37382.1"/>
    <property type="molecule type" value="Genomic_DNA"/>
</dbReference>
<dbReference type="Proteomes" id="UP000249467">
    <property type="component" value="Unassembled WGS sequence"/>
</dbReference>
<name>A0A2W4VYD4_9CYAN</name>